<reference evidence="2 3" key="1">
    <citation type="submission" date="2021-06" db="EMBL/GenBank/DDBJ databases">
        <authorList>
            <person name="Sun Q."/>
            <person name="Li D."/>
        </authorList>
    </citation>
    <scope>NUCLEOTIDE SEQUENCE [LARGE SCALE GENOMIC DNA]</scope>
    <source>
        <strain evidence="2 3">MSJ-5</strain>
    </source>
</reference>
<keyword evidence="3" id="KW-1185">Reference proteome</keyword>
<accession>A0ABS6G6C2</accession>
<name>A0ABS6G6C2_9FIRM</name>
<dbReference type="Pfam" id="PF00753">
    <property type="entry name" value="Lactamase_B"/>
    <property type="match status" value="1"/>
</dbReference>
<evidence type="ECO:0000259" key="1">
    <source>
        <dbReference type="SMART" id="SM00849"/>
    </source>
</evidence>
<feature type="domain" description="Metallo-beta-lactamase" evidence="1">
    <location>
        <begin position="24"/>
        <end position="215"/>
    </location>
</feature>
<comment type="caution">
    <text evidence="2">The sequence shown here is derived from an EMBL/GenBank/DDBJ whole genome shotgun (WGS) entry which is preliminary data.</text>
</comment>
<dbReference type="SMART" id="SM00849">
    <property type="entry name" value="Lactamase_B"/>
    <property type="match status" value="1"/>
</dbReference>
<sequence length="257" mass="30162">MNWFDINKIDYKTYVISENKHYEKTNIYFLIGKNFNVCIDSGMGLHKIGHVLDKIDNKERRVITTHSHWDHIGNHDEFDEVYFHKNAKDLLKTGELTTLEVIRQEIVKDIDKKYIPKEFEIDTYKPYDGRNGLVVEDGDIIDQGDRQLEIIHTPGHTIDSISIFEKETGYLFVGDFLYSGPLYCRSDNNDPNAYYTSLEKLLRKNYEITKILSAHYDPDLGKDYIAKTFELLKKAKEDRKLEKGSGNYKYKDMEIIL</sequence>
<dbReference type="InterPro" id="IPR001279">
    <property type="entry name" value="Metallo-B-lactamas"/>
</dbReference>
<gene>
    <name evidence="2" type="ORF">KQI88_10960</name>
</gene>
<dbReference type="RefSeq" id="WP_216417286.1">
    <property type="nucleotide sequence ID" value="NZ_JAHLQK010000004.1"/>
</dbReference>
<dbReference type="InterPro" id="IPR050855">
    <property type="entry name" value="NDM-1-like"/>
</dbReference>
<evidence type="ECO:0000313" key="2">
    <source>
        <dbReference type="EMBL" id="MBU5676936.1"/>
    </source>
</evidence>
<dbReference type="PANTHER" id="PTHR42951">
    <property type="entry name" value="METALLO-BETA-LACTAMASE DOMAIN-CONTAINING"/>
    <property type="match status" value="1"/>
</dbReference>
<dbReference type="EMBL" id="JAHLQK010000004">
    <property type="protein sequence ID" value="MBU5676936.1"/>
    <property type="molecule type" value="Genomic_DNA"/>
</dbReference>
<dbReference type="PANTHER" id="PTHR42951:SF4">
    <property type="entry name" value="ACYL-COENZYME A THIOESTERASE MBLAC2"/>
    <property type="match status" value="1"/>
</dbReference>
<dbReference type="Proteomes" id="UP000779508">
    <property type="component" value="Unassembled WGS sequence"/>
</dbReference>
<organism evidence="2 3">
    <name type="scientific">Alkaliphilus flagellatus</name>
    <dbReference type="NCBI Taxonomy" id="2841507"/>
    <lineage>
        <taxon>Bacteria</taxon>
        <taxon>Bacillati</taxon>
        <taxon>Bacillota</taxon>
        <taxon>Clostridia</taxon>
        <taxon>Peptostreptococcales</taxon>
        <taxon>Natronincolaceae</taxon>
        <taxon>Alkaliphilus</taxon>
    </lineage>
</organism>
<proteinExistence type="predicted"/>
<protein>
    <submittedName>
        <fullName evidence="2">MBL fold metallo-hydrolase</fullName>
    </submittedName>
</protein>
<evidence type="ECO:0000313" key="3">
    <source>
        <dbReference type="Proteomes" id="UP000779508"/>
    </source>
</evidence>